<comment type="caution">
    <text evidence="1">The sequence shown here is derived from an EMBL/GenBank/DDBJ whole genome shotgun (WGS) entry which is preliminary data.</text>
</comment>
<sequence>MRVDLSLLMLAGARGHAWALSDSAGGPLAGLALTRAGNEVTVHLARVSQGPLQDVLARYIVQYLGAATAIDEHTLVRVIDPHLPPAVHDSLASAGFEQAAGIYVAPRLRGLLSATDAAHALCELSGNALDGSKVLRRVDQISRDGASPTEFLALEAACAPLTLAEPSIPVWSVPIRPQYAWELLGVGESLFTRKDSLGISVEHVYYTGATALPPAGSRVLWYVSGENTPAYVAQSVVAASGRVPWKEAFRSNRRLGIYTRDEVRKAASPSGKVGYITFGRTRPLPRAVALDRANVMASDLGTKMMLRSPWQLPAALATELMEVAFELKQ</sequence>
<organism evidence="1 2">
    <name type="scientific">Demequina litorisediminis</name>
    <dbReference type="NCBI Taxonomy" id="1849022"/>
    <lineage>
        <taxon>Bacteria</taxon>
        <taxon>Bacillati</taxon>
        <taxon>Actinomycetota</taxon>
        <taxon>Actinomycetes</taxon>
        <taxon>Micrococcales</taxon>
        <taxon>Demequinaceae</taxon>
        <taxon>Demequina</taxon>
    </lineage>
</organism>
<keyword evidence="2" id="KW-1185">Reference proteome</keyword>
<protein>
    <submittedName>
        <fullName evidence="1">Uncharacterized protein</fullName>
    </submittedName>
</protein>
<evidence type="ECO:0000313" key="2">
    <source>
        <dbReference type="Proteomes" id="UP001157125"/>
    </source>
</evidence>
<accession>A0ABQ6ID53</accession>
<name>A0ABQ6ID53_9MICO</name>
<evidence type="ECO:0000313" key="1">
    <source>
        <dbReference type="EMBL" id="GMA35606.1"/>
    </source>
</evidence>
<dbReference type="EMBL" id="BSUN01000001">
    <property type="protein sequence ID" value="GMA35606.1"/>
    <property type="molecule type" value="Genomic_DNA"/>
</dbReference>
<proteinExistence type="predicted"/>
<dbReference type="Proteomes" id="UP001157125">
    <property type="component" value="Unassembled WGS sequence"/>
</dbReference>
<reference evidence="2" key="1">
    <citation type="journal article" date="2019" name="Int. J. Syst. Evol. Microbiol.">
        <title>The Global Catalogue of Microorganisms (GCM) 10K type strain sequencing project: providing services to taxonomists for standard genome sequencing and annotation.</title>
        <authorList>
            <consortium name="The Broad Institute Genomics Platform"/>
            <consortium name="The Broad Institute Genome Sequencing Center for Infectious Disease"/>
            <person name="Wu L."/>
            <person name="Ma J."/>
        </authorList>
    </citation>
    <scope>NUCLEOTIDE SEQUENCE [LARGE SCALE GENOMIC DNA]</scope>
    <source>
        <strain evidence="2">NBRC 112299</strain>
    </source>
</reference>
<gene>
    <name evidence="1" type="ORF">GCM10025876_18100</name>
</gene>